<dbReference type="PANTHER" id="PTHR16877">
    <property type="entry name" value="HEPCIDIN"/>
    <property type="match status" value="1"/>
</dbReference>
<reference evidence="10" key="2">
    <citation type="submission" date="2025-09" db="UniProtKB">
        <authorList>
            <consortium name="Ensembl"/>
        </authorList>
    </citation>
    <scope>IDENTIFICATION</scope>
</reference>
<dbReference type="PROSITE" id="PS00197">
    <property type="entry name" value="2FE2S_FER_1"/>
    <property type="match status" value="1"/>
</dbReference>
<feature type="chain" id="PRO_5044259994" description="Hepcidin" evidence="9">
    <location>
        <begin position="25"/>
        <end position="90"/>
    </location>
</feature>
<dbReference type="Pfam" id="PF06446">
    <property type="entry name" value="Hepcidin"/>
    <property type="match status" value="1"/>
</dbReference>
<evidence type="ECO:0000256" key="4">
    <source>
        <dbReference type="ARBA" id="ARBA00022529"/>
    </source>
</evidence>
<evidence type="ECO:0000313" key="10">
    <source>
        <dbReference type="Ensembl" id="ENSOABP00000002728.2"/>
    </source>
</evidence>
<keyword evidence="4" id="KW-0929">Antimicrobial</keyword>
<dbReference type="InterPro" id="IPR010500">
    <property type="entry name" value="Hepcidin"/>
</dbReference>
<accession>A0A668REN2</accession>
<name>A0A668REN2_OREAU</name>
<dbReference type="OMA" id="ISADSWT"/>
<dbReference type="Proteomes" id="UP000472276">
    <property type="component" value="Unassembled WGS sequence"/>
</dbReference>
<dbReference type="GO" id="GO:0005576">
    <property type="term" value="C:extracellular region"/>
    <property type="evidence" value="ECO:0007669"/>
    <property type="project" value="UniProtKB-SubCell"/>
</dbReference>
<keyword evidence="8" id="KW-1015">Disulfide bond</keyword>
<evidence type="ECO:0000256" key="1">
    <source>
        <dbReference type="ARBA" id="ARBA00004613"/>
    </source>
</evidence>
<reference evidence="10" key="1">
    <citation type="submission" date="2025-08" db="UniProtKB">
        <authorList>
            <consortium name="Ensembl"/>
        </authorList>
    </citation>
    <scope>IDENTIFICATION</scope>
</reference>
<dbReference type="GO" id="GO:0005179">
    <property type="term" value="F:hormone activity"/>
    <property type="evidence" value="ECO:0007669"/>
    <property type="project" value="UniProtKB-KW"/>
</dbReference>
<dbReference type="InterPro" id="IPR006058">
    <property type="entry name" value="2Fe2S_fd_BS"/>
</dbReference>
<comment type="subcellular location">
    <subcellularLocation>
        <location evidence="1">Secreted</location>
    </subcellularLocation>
</comment>
<dbReference type="GO" id="GO:0006879">
    <property type="term" value="P:intracellular iron ion homeostasis"/>
    <property type="evidence" value="ECO:0007669"/>
    <property type="project" value="InterPro"/>
</dbReference>
<keyword evidence="11" id="KW-1185">Reference proteome</keyword>
<evidence type="ECO:0000256" key="2">
    <source>
        <dbReference type="ARBA" id="ARBA00008022"/>
    </source>
</evidence>
<keyword evidence="6 9" id="KW-0732">Signal</keyword>
<dbReference type="PANTHER" id="PTHR16877:SF0">
    <property type="entry name" value="HEPCIDIN"/>
    <property type="match status" value="1"/>
</dbReference>
<dbReference type="GO" id="GO:0051537">
    <property type="term" value="F:2 iron, 2 sulfur cluster binding"/>
    <property type="evidence" value="ECO:0007669"/>
    <property type="project" value="InterPro"/>
</dbReference>
<dbReference type="AlphaFoldDB" id="A0A668REN2"/>
<keyword evidence="3" id="KW-0964">Secreted</keyword>
<evidence type="ECO:0000256" key="7">
    <source>
        <dbReference type="ARBA" id="ARBA00023022"/>
    </source>
</evidence>
<evidence type="ECO:0000256" key="6">
    <source>
        <dbReference type="ARBA" id="ARBA00022729"/>
    </source>
</evidence>
<keyword evidence="5" id="KW-0372">Hormone</keyword>
<evidence type="ECO:0000256" key="8">
    <source>
        <dbReference type="ARBA" id="ARBA00023157"/>
    </source>
</evidence>
<evidence type="ECO:0000256" key="5">
    <source>
        <dbReference type="ARBA" id="ARBA00022702"/>
    </source>
</evidence>
<evidence type="ECO:0008006" key="12">
    <source>
        <dbReference type="Google" id="ProtNLM"/>
    </source>
</evidence>
<sequence length="90" mass="9819">EDEGVQLVAVAVALICICIQQSSATFIRELQELQEAVNNDGPAAEHQEVSADSWLVDLRLKINSLQKRGIKCRFCCGCCNSGVCGLCCRF</sequence>
<keyword evidence="7" id="KW-0044">Antibiotic</keyword>
<proteinExistence type="inferred from homology"/>
<feature type="signal peptide" evidence="9">
    <location>
        <begin position="1"/>
        <end position="24"/>
    </location>
</feature>
<evidence type="ECO:0000256" key="3">
    <source>
        <dbReference type="ARBA" id="ARBA00022525"/>
    </source>
</evidence>
<comment type="similarity">
    <text evidence="2">Belongs to the hepcidin family.</text>
</comment>
<evidence type="ECO:0000313" key="11">
    <source>
        <dbReference type="Proteomes" id="UP000472276"/>
    </source>
</evidence>
<gene>
    <name evidence="10" type="primary">LOC120442626</name>
</gene>
<dbReference type="GO" id="GO:0042742">
    <property type="term" value="P:defense response to bacterium"/>
    <property type="evidence" value="ECO:0007669"/>
    <property type="project" value="UniProtKB-KW"/>
</dbReference>
<protein>
    <recommendedName>
        <fullName evidence="12">Hepcidin</fullName>
    </recommendedName>
</protein>
<dbReference type="Ensembl" id="ENSOABT00000002823.2">
    <property type="protein sequence ID" value="ENSOABP00000002728.2"/>
    <property type="gene ID" value="ENSOABG00000038930.1"/>
</dbReference>
<evidence type="ECO:0000256" key="9">
    <source>
        <dbReference type="SAM" id="SignalP"/>
    </source>
</evidence>
<organism evidence="10 11">
    <name type="scientific">Oreochromis aureus</name>
    <name type="common">Israeli tilapia</name>
    <name type="synonym">Chromis aureus</name>
    <dbReference type="NCBI Taxonomy" id="47969"/>
    <lineage>
        <taxon>Eukaryota</taxon>
        <taxon>Metazoa</taxon>
        <taxon>Chordata</taxon>
        <taxon>Craniata</taxon>
        <taxon>Vertebrata</taxon>
        <taxon>Euteleostomi</taxon>
        <taxon>Actinopterygii</taxon>
        <taxon>Neopterygii</taxon>
        <taxon>Teleostei</taxon>
        <taxon>Neoteleostei</taxon>
        <taxon>Acanthomorphata</taxon>
        <taxon>Ovalentaria</taxon>
        <taxon>Cichlomorphae</taxon>
        <taxon>Cichliformes</taxon>
        <taxon>Cichlidae</taxon>
        <taxon>African cichlids</taxon>
        <taxon>Pseudocrenilabrinae</taxon>
        <taxon>Oreochromini</taxon>
        <taxon>Oreochromis</taxon>
    </lineage>
</organism>